<accession>A0ABU9WRX4</accession>
<reference evidence="1 2" key="1">
    <citation type="submission" date="2024-05" db="EMBL/GenBank/DDBJ databases">
        <title>Burkholderia sp. Nov. a novel bacteria isolated from rhizosphere soil of Camellia sinensis.</title>
        <authorList>
            <person name="Dong Y."/>
        </authorList>
    </citation>
    <scope>NUCLEOTIDE SEQUENCE [LARGE SCALE GENOMIC DNA]</scope>
    <source>
        <strain evidence="1 2">GS2Y</strain>
    </source>
</reference>
<keyword evidence="2" id="KW-1185">Reference proteome</keyword>
<gene>
    <name evidence="1" type="ORF">VOI36_32790</name>
</gene>
<protein>
    <submittedName>
        <fullName evidence="1">Uncharacterized protein</fullName>
    </submittedName>
</protein>
<dbReference type="Proteomes" id="UP001466933">
    <property type="component" value="Unassembled WGS sequence"/>
</dbReference>
<dbReference type="RefSeq" id="WP_343494846.1">
    <property type="nucleotide sequence ID" value="NZ_JBCPYA010000019.1"/>
</dbReference>
<evidence type="ECO:0000313" key="2">
    <source>
        <dbReference type="Proteomes" id="UP001466933"/>
    </source>
</evidence>
<name>A0ABU9WRX4_9BURK</name>
<dbReference type="EMBL" id="JBCPYA010000019">
    <property type="protein sequence ID" value="MEN2474698.1"/>
    <property type="molecule type" value="Genomic_DNA"/>
</dbReference>
<proteinExistence type="predicted"/>
<comment type="caution">
    <text evidence="1">The sequence shown here is derived from an EMBL/GenBank/DDBJ whole genome shotgun (WGS) entry which is preliminary data.</text>
</comment>
<evidence type="ECO:0000313" key="1">
    <source>
        <dbReference type="EMBL" id="MEN2474698.1"/>
    </source>
</evidence>
<organism evidence="1 2">
    <name type="scientific">Burkholderia theae</name>
    <dbReference type="NCBI Taxonomy" id="3143496"/>
    <lineage>
        <taxon>Bacteria</taxon>
        <taxon>Pseudomonadati</taxon>
        <taxon>Pseudomonadota</taxon>
        <taxon>Betaproteobacteria</taxon>
        <taxon>Burkholderiales</taxon>
        <taxon>Burkholderiaceae</taxon>
        <taxon>Burkholderia</taxon>
    </lineage>
</organism>
<sequence>MCYSELSGFLSGFEAFEPDRCQNVDTFRASLRMWSVLDVTRVSDYRVAASIHPTAHAFRLSFFRTRRDARR</sequence>